<comment type="function">
    <text evidence="2">Purine nucleoside enzyme that catalyzes the phosphorolysis of adenosine and inosine nucleosides, yielding D-ribose 1-phosphate and the respective free bases, adenine and hypoxanthine. Also catalyzes the phosphorolysis of S-methyl-5'-thioadenosine into adenine and S-methyl-5-thio-alpha-D-ribose 1-phosphate. Also has adenosine deaminase activity.</text>
</comment>
<dbReference type="CDD" id="cd16833">
    <property type="entry name" value="YfiH"/>
    <property type="match status" value="1"/>
</dbReference>
<evidence type="ECO:0000313" key="13">
    <source>
        <dbReference type="Proteomes" id="UP001299546"/>
    </source>
</evidence>
<evidence type="ECO:0000256" key="6">
    <source>
        <dbReference type="ARBA" id="ARBA00022801"/>
    </source>
</evidence>
<organism evidence="12 13">
    <name type="scientific">Bariatricus massiliensis</name>
    <dbReference type="NCBI Taxonomy" id="1745713"/>
    <lineage>
        <taxon>Bacteria</taxon>
        <taxon>Bacillati</taxon>
        <taxon>Bacillota</taxon>
        <taxon>Clostridia</taxon>
        <taxon>Lachnospirales</taxon>
        <taxon>Lachnospiraceae</taxon>
        <taxon>Bariatricus</taxon>
    </lineage>
</organism>
<keyword evidence="7" id="KW-0862">Zinc</keyword>
<dbReference type="PANTHER" id="PTHR30616:SF2">
    <property type="entry name" value="PURINE NUCLEOSIDE PHOSPHORYLASE LACC1"/>
    <property type="match status" value="1"/>
</dbReference>
<dbReference type="InterPro" id="IPR038371">
    <property type="entry name" value="Cu_polyphenol_OxRdtase_sf"/>
</dbReference>
<dbReference type="Pfam" id="PF02578">
    <property type="entry name" value="Cu-oxidase_4"/>
    <property type="match status" value="1"/>
</dbReference>
<evidence type="ECO:0000256" key="4">
    <source>
        <dbReference type="ARBA" id="ARBA00022679"/>
    </source>
</evidence>
<comment type="catalytic activity">
    <reaction evidence="10">
        <text>S-methyl-5'-thioadenosine + phosphate = 5-(methylsulfanyl)-alpha-D-ribose 1-phosphate + adenine</text>
        <dbReference type="Rhea" id="RHEA:11852"/>
        <dbReference type="ChEBI" id="CHEBI:16708"/>
        <dbReference type="ChEBI" id="CHEBI:17509"/>
        <dbReference type="ChEBI" id="CHEBI:43474"/>
        <dbReference type="ChEBI" id="CHEBI:58533"/>
        <dbReference type="EC" id="2.4.2.28"/>
    </reaction>
    <physiologicalReaction direction="left-to-right" evidence="10">
        <dbReference type="Rhea" id="RHEA:11853"/>
    </physiologicalReaction>
</comment>
<accession>A0ABS8DCF5</accession>
<gene>
    <name evidence="12" type="primary">pgeF</name>
    <name evidence="12" type="ORF">LIZ65_02260</name>
</gene>
<keyword evidence="5" id="KW-0479">Metal-binding</keyword>
<evidence type="ECO:0000256" key="7">
    <source>
        <dbReference type="ARBA" id="ARBA00022833"/>
    </source>
</evidence>
<keyword evidence="4" id="KW-0808">Transferase</keyword>
<evidence type="ECO:0000256" key="2">
    <source>
        <dbReference type="ARBA" id="ARBA00003215"/>
    </source>
</evidence>
<evidence type="ECO:0000256" key="8">
    <source>
        <dbReference type="ARBA" id="ARBA00047989"/>
    </source>
</evidence>
<evidence type="ECO:0000313" key="12">
    <source>
        <dbReference type="EMBL" id="MCB7386099.1"/>
    </source>
</evidence>
<dbReference type="SUPFAM" id="SSF64438">
    <property type="entry name" value="CNF1/YfiH-like putative cysteine hydrolases"/>
    <property type="match status" value="1"/>
</dbReference>
<protein>
    <recommendedName>
        <fullName evidence="11">Purine nucleoside phosphorylase</fullName>
    </recommendedName>
</protein>
<evidence type="ECO:0000256" key="10">
    <source>
        <dbReference type="ARBA" id="ARBA00049893"/>
    </source>
</evidence>
<dbReference type="EMBL" id="JAJCIS010000001">
    <property type="protein sequence ID" value="MCB7386099.1"/>
    <property type="molecule type" value="Genomic_DNA"/>
</dbReference>
<comment type="catalytic activity">
    <reaction evidence="9">
        <text>adenosine + phosphate = alpha-D-ribose 1-phosphate + adenine</text>
        <dbReference type="Rhea" id="RHEA:27642"/>
        <dbReference type="ChEBI" id="CHEBI:16335"/>
        <dbReference type="ChEBI" id="CHEBI:16708"/>
        <dbReference type="ChEBI" id="CHEBI:43474"/>
        <dbReference type="ChEBI" id="CHEBI:57720"/>
        <dbReference type="EC" id="2.4.2.1"/>
    </reaction>
    <physiologicalReaction direction="left-to-right" evidence="9">
        <dbReference type="Rhea" id="RHEA:27643"/>
    </physiologicalReaction>
</comment>
<comment type="catalytic activity">
    <reaction evidence="1">
        <text>inosine + phosphate = alpha-D-ribose 1-phosphate + hypoxanthine</text>
        <dbReference type="Rhea" id="RHEA:27646"/>
        <dbReference type="ChEBI" id="CHEBI:17368"/>
        <dbReference type="ChEBI" id="CHEBI:17596"/>
        <dbReference type="ChEBI" id="CHEBI:43474"/>
        <dbReference type="ChEBI" id="CHEBI:57720"/>
        <dbReference type="EC" id="2.4.2.1"/>
    </reaction>
    <physiologicalReaction direction="left-to-right" evidence="1">
        <dbReference type="Rhea" id="RHEA:27647"/>
    </physiologicalReaction>
</comment>
<dbReference type="PANTHER" id="PTHR30616">
    <property type="entry name" value="UNCHARACTERIZED PROTEIN YFIH"/>
    <property type="match status" value="1"/>
</dbReference>
<dbReference type="InterPro" id="IPR003730">
    <property type="entry name" value="Cu_polyphenol_OxRdtase"/>
</dbReference>
<name>A0ABS8DCF5_9FIRM</name>
<comment type="catalytic activity">
    <reaction evidence="8">
        <text>adenosine + H2O + H(+) = inosine + NH4(+)</text>
        <dbReference type="Rhea" id="RHEA:24408"/>
        <dbReference type="ChEBI" id="CHEBI:15377"/>
        <dbReference type="ChEBI" id="CHEBI:15378"/>
        <dbReference type="ChEBI" id="CHEBI:16335"/>
        <dbReference type="ChEBI" id="CHEBI:17596"/>
        <dbReference type="ChEBI" id="CHEBI:28938"/>
        <dbReference type="EC" id="3.5.4.4"/>
    </reaction>
    <physiologicalReaction direction="left-to-right" evidence="8">
        <dbReference type="Rhea" id="RHEA:24409"/>
    </physiologicalReaction>
</comment>
<reference evidence="12 13" key="1">
    <citation type="submission" date="2021-10" db="EMBL/GenBank/DDBJ databases">
        <title>Collection of gut derived symbiotic bacterial strains cultured from healthy donors.</title>
        <authorList>
            <person name="Lin H."/>
            <person name="Littmann E."/>
            <person name="Kohout C."/>
            <person name="Pamer E.G."/>
        </authorList>
    </citation>
    <scope>NUCLEOTIDE SEQUENCE [LARGE SCALE GENOMIC DNA]</scope>
    <source>
        <strain evidence="12 13">DFI.1.165</strain>
    </source>
</reference>
<dbReference type="Gene3D" id="3.60.140.10">
    <property type="entry name" value="CNF1/YfiH-like putative cysteine hydrolases"/>
    <property type="match status" value="1"/>
</dbReference>
<evidence type="ECO:0000256" key="5">
    <source>
        <dbReference type="ARBA" id="ARBA00022723"/>
    </source>
</evidence>
<dbReference type="RefSeq" id="WP_066732263.1">
    <property type="nucleotide sequence ID" value="NZ_JAJCIQ010000001.1"/>
</dbReference>
<evidence type="ECO:0000256" key="11">
    <source>
        <dbReference type="RuleBase" id="RU361274"/>
    </source>
</evidence>
<keyword evidence="6" id="KW-0378">Hydrolase</keyword>
<dbReference type="Proteomes" id="UP001299546">
    <property type="component" value="Unassembled WGS sequence"/>
</dbReference>
<proteinExistence type="inferred from homology"/>
<comment type="similarity">
    <text evidence="3 11">Belongs to the purine nucleoside phosphorylase YfiH/LACC1 family.</text>
</comment>
<evidence type="ECO:0000256" key="1">
    <source>
        <dbReference type="ARBA" id="ARBA00000553"/>
    </source>
</evidence>
<dbReference type="NCBIfam" id="TIGR00726">
    <property type="entry name" value="peptidoglycan editing factor PgeF"/>
    <property type="match status" value="1"/>
</dbReference>
<dbReference type="InterPro" id="IPR011324">
    <property type="entry name" value="Cytotoxic_necrot_fac-like_cat"/>
</dbReference>
<evidence type="ECO:0000256" key="9">
    <source>
        <dbReference type="ARBA" id="ARBA00048968"/>
    </source>
</evidence>
<evidence type="ECO:0000256" key="3">
    <source>
        <dbReference type="ARBA" id="ARBA00007353"/>
    </source>
</evidence>
<sequence>MRFEYKNAEHIYTEKNCNGVLFLEFPLLSETGVVRHGISTREGGVSEGIYRSMNLSFARGDKEEHVMENYRRIGAAIGVSPDRMTASSQTHTTNVRAVTEDDIGKGIVYPRDYTDVDGLMTNLPDVCLVTYYADCVPLLFVDPVHRAIASSHSGWRGTVNRMGEITVQAMQRAYGSRPEDIVAAIGPSICQDCYEVSEDVIERFRAAFPETEWASLFYGKPDGKFQLNLWRANELILLRAGIKREHLAVTNLCTCCNSELLFSHRASHGKRGNLAAFLALK</sequence>
<comment type="caution">
    <text evidence="12">The sequence shown here is derived from an EMBL/GenBank/DDBJ whole genome shotgun (WGS) entry which is preliminary data.</text>
</comment>
<keyword evidence="13" id="KW-1185">Reference proteome</keyword>